<feature type="non-terminal residue" evidence="1">
    <location>
        <position position="47"/>
    </location>
</feature>
<name>A0A4Y2WJN2_ARAVE</name>
<keyword evidence="2" id="KW-1185">Reference proteome</keyword>
<sequence length="47" mass="5523">MVEEEWVANDNIEHLAQKVMRRKGLRSEISHVAKEFLKTNESSSEYC</sequence>
<protein>
    <submittedName>
        <fullName evidence="1">Uncharacterized protein</fullName>
    </submittedName>
</protein>
<dbReference type="AlphaFoldDB" id="A0A4Y2WJN2"/>
<evidence type="ECO:0000313" key="1">
    <source>
        <dbReference type="EMBL" id="GBO37419.1"/>
    </source>
</evidence>
<gene>
    <name evidence="1" type="ORF">AVEN_156081_1</name>
</gene>
<dbReference type="EMBL" id="BGPR01061838">
    <property type="protein sequence ID" value="GBO37419.1"/>
    <property type="molecule type" value="Genomic_DNA"/>
</dbReference>
<dbReference type="Proteomes" id="UP000499080">
    <property type="component" value="Unassembled WGS sequence"/>
</dbReference>
<evidence type="ECO:0000313" key="2">
    <source>
        <dbReference type="Proteomes" id="UP000499080"/>
    </source>
</evidence>
<reference evidence="1 2" key="1">
    <citation type="journal article" date="2019" name="Sci. Rep.">
        <title>Orb-weaving spider Araneus ventricosus genome elucidates the spidroin gene catalogue.</title>
        <authorList>
            <person name="Kono N."/>
            <person name="Nakamura H."/>
            <person name="Ohtoshi R."/>
            <person name="Moran D.A.P."/>
            <person name="Shinohara A."/>
            <person name="Yoshida Y."/>
            <person name="Fujiwara M."/>
            <person name="Mori M."/>
            <person name="Tomita M."/>
            <person name="Arakawa K."/>
        </authorList>
    </citation>
    <scope>NUCLEOTIDE SEQUENCE [LARGE SCALE GENOMIC DNA]</scope>
</reference>
<organism evidence="1 2">
    <name type="scientific">Araneus ventricosus</name>
    <name type="common">Orbweaver spider</name>
    <name type="synonym">Epeira ventricosa</name>
    <dbReference type="NCBI Taxonomy" id="182803"/>
    <lineage>
        <taxon>Eukaryota</taxon>
        <taxon>Metazoa</taxon>
        <taxon>Ecdysozoa</taxon>
        <taxon>Arthropoda</taxon>
        <taxon>Chelicerata</taxon>
        <taxon>Arachnida</taxon>
        <taxon>Araneae</taxon>
        <taxon>Araneomorphae</taxon>
        <taxon>Entelegynae</taxon>
        <taxon>Araneoidea</taxon>
        <taxon>Araneidae</taxon>
        <taxon>Araneus</taxon>
    </lineage>
</organism>
<accession>A0A4Y2WJN2</accession>
<proteinExistence type="predicted"/>
<comment type="caution">
    <text evidence="1">The sequence shown here is derived from an EMBL/GenBank/DDBJ whole genome shotgun (WGS) entry which is preliminary data.</text>
</comment>